<keyword evidence="5" id="KW-1185">Reference proteome</keyword>
<feature type="region of interest" description="Disordered" evidence="2">
    <location>
        <begin position="378"/>
        <end position="419"/>
    </location>
</feature>
<feature type="compositionally biased region" description="Polar residues" evidence="2">
    <location>
        <begin position="244"/>
        <end position="256"/>
    </location>
</feature>
<organism evidence="4 5">
    <name type="scientific">Bugula neritina</name>
    <name type="common">Brown bryozoan</name>
    <name type="synonym">Sertularia neritina</name>
    <dbReference type="NCBI Taxonomy" id="10212"/>
    <lineage>
        <taxon>Eukaryota</taxon>
        <taxon>Metazoa</taxon>
        <taxon>Spiralia</taxon>
        <taxon>Lophotrochozoa</taxon>
        <taxon>Bryozoa</taxon>
        <taxon>Gymnolaemata</taxon>
        <taxon>Cheilostomatida</taxon>
        <taxon>Flustrina</taxon>
        <taxon>Buguloidea</taxon>
        <taxon>Bugulidae</taxon>
        <taxon>Bugula</taxon>
    </lineage>
</organism>
<feature type="compositionally biased region" description="Polar residues" evidence="2">
    <location>
        <begin position="569"/>
        <end position="580"/>
    </location>
</feature>
<feature type="region of interest" description="Disordered" evidence="2">
    <location>
        <begin position="91"/>
        <end position="130"/>
    </location>
</feature>
<feature type="compositionally biased region" description="Basic and acidic residues" evidence="2">
    <location>
        <begin position="378"/>
        <end position="395"/>
    </location>
</feature>
<name>A0A7J7KM10_BUGNE</name>
<dbReference type="Proteomes" id="UP000593567">
    <property type="component" value="Unassembled WGS sequence"/>
</dbReference>
<evidence type="ECO:0000256" key="1">
    <source>
        <dbReference type="PROSITE-ProRule" id="PRU00042"/>
    </source>
</evidence>
<protein>
    <recommendedName>
        <fullName evidence="3">C2H2-type domain-containing protein</fullName>
    </recommendedName>
</protein>
<accession>A0A7J7KM10</accession>
<comment type="caution">
    <text evidence="4">The sequence shown here is derived from an EMBL/GenBank/DDBJ whole genome shotgun (WGS) entry which is preliminary data.</text>
</comment>
<feature type="compositionally biased region" description="Low complexity" evidence="2">
    <location>
        <begin position="969"/>
        <end position="980"/>
    </location>
</feature>
<dbReference type="PROSITE" id="PS00028">
    <property type="entry name" value="ZINC_FINGER_C2H2_1"/>
    <property type="match status" value="1"/>
</dbReference>
<evidence type="ECO:0000313" key="4">
    <source>
        <dbReference type="EMBL" id="KAF6039187.1"/>
    </source>
</evidence>
<evidence type="ECO:0000313" key="5">
    <source>
        <dbReference type="Proteomes" id="UP000593567"/>
    </source>
</evidence>
<feature type="compositionally biased region" description="Low complexity" evidence="2">
    <location>
        <begin position="536"/>
        <end position="548"/>
    </location>
</feature>
<keyword evidence="1" id="KW-0863">Zinc-finger</keyword>
<feature type="region of interest" description="Disordered" evidence="2">
    <location>
        <begin position="536"/>
        <end position="610"/>
    </location>
</feature>
<proteinExistence type="predicted"/>
<evidence type="ECO:0000256" key="2">
    <source>
        <dbReference type="SAM" id="MobiDB-lite"/>
    </source>
</evidence>
<feature type="compositionally biased region" description="Low complexity" evidence="2">
    <location>
        <begin position="116"/>
        <end position="127"/>
    </location>
</feature>
<dbReference type="Gene3D" id="3.30.160.60">
    <property type="entry name" value="Classic Zinc Finger"/>
    <property type="match status" value="1"/>
</dbReference>
<feature type="compositionally biased region" description="Basic and acidic residues" evidence="2">
    <location>
        <begin position="871"/>
        <end position="882"/>
    </location>
</feature>
<reference evidence="4" key="1">
    <citation type="submission" date="2020-06" db="EMBL/GenBank/DDBJ databases">
        <title>Draft genome of Bugula neritina, a colonial animal packing powerful symbionts and potential medicines.</title>
        <authorList>
            <person name="Rayko M."/>
        </authorList>
    </citation>
    <scope>NUCLEOTIDE SEQUENCE [LARGE SCALE GENOMIC DNA]</scope>
    <source>
        <strain evidence="4">Kwan_BN1</strain>
    </source>
</reference>
<dbReference type="EMBL" id="VXIV02000294">
    <property type="protein sequence ID" value="KAF6039187.1"/>
    <property type="molecule type" value="Genomic_DNA"/>
</dbReference>
<keyword evidence="1" id="KW-0479">Metal-binding</keyword>
<feature type="compositionally biased region" description="Polar residues" evidence="2">
    <location>
        <begin position="397"/>
        <end position="416"/>
    </location>
</feature>
<feature type="compositionally biased region" description="Polar residues" evidence="2">
    <location>
        <begin position="1032"/>
        <end position="1059"/>
    </location>
</feature>
<dbReference type="PROSITE" id="PS50157">
    <property type="entry name" value="ZINC_FINGER_C2H2_2"/>
    <property type="match status" value="1"/>
</dbReference>
<feature type="region of interest" description="Disordered" evidence="2">
    <location>
        <begin position="243"/>
        <end position="277"/>
    </location>
</feature>
<feature type="compositionally biased region" description="Polar residues" evidence="2">
    <location>
        <begin position="820"/>
        <end position="848"/>
    </location>
</feature>
<dbReference type="GO" id="GO:0008270">
    <property type="term" value="F:zinc ion binding"/>
    <property type="evidence" value="ECO:0007669"/>
    <property type="project" value="UniProtKB-KW"/>
</dbReference>
<sequence length="1079" mass="119164">MTHIKRKTRKRSKFCDAKVARKYYNRVAADIAFNVKNCIHGNSEHLRVTTFYIQDDSKTDLTQLTSPRVSKRLMSLCNIKTKPLKSVANLQNRYPGVTDSPASLSTEGGKRDTHCSNQTQSNQQSKSPDVYDRPGLWKFLCNVCLKYFPNTLELFTHQDTTHKGVVTTYMEVGKNCDLPLHAMGAGAPVGCIAPQAEDVAVVTPTKYTCTKCNLQFRKKADLHPHILECGKDLSKPLTIDIPSMDTTSAESHNSRVNGKRSRGWQKRGQDNAANTAATAQKKITDMEGFNVRKKRKKLLEKRSLAVRQHDNRKSGSLRTQPTVLVRDAVHHPSQSLTIPSTKAKQPIIYNCPYCSISFKYKKPFHRHVEYKCEMIRRTPSPERSEVTDRNTREKTPPTCQDSSVPTTSGMPMSHDTNPVGKEKYYEKLVESEVTAETFCSPQKSILQARRLAKFCHPARTCGPCFNCKKPNMARRYSHLQQRSENFVKFVKSKCKNISLQSCICKACEISFKNDYEKRKSRLERFSGVRKSSSVTRSISSKSLTSLPSANTKSPGITAVENPPAECKVTQASTGSTSRSLKSQRKVKSVSPKHFPRSSNSRRSLKSRTMNRQCVDGVSRRKQANPVQAGPVQTKSLEQIFPEEIEDKLSPSHPAEKILTFPEAQTSCVEKGSEFVPTETDIIDVEQEMSSKGSKDSEKFLVDGGTRLQVILDFVKNSPKKLPSKVGRRSSLTDIIDAVTQRVKEDPSLAETLTKAINAAAVDTSEGDMITRQKRYRAKGAFIARESTSLPSVLDGLATKNKVPTAIIAPSTRQEERTASPEPSSSIDLPPSNVNTTLPPPSQLTGVQTPSLSHSPPKKKSFSKSNSKKLASKAERKRREEIGHSSSDVAQSYSKYLYRKTLNELFLEFGGPHSEAPSVQTQSSLSPVFPVEHDITSCLSQVASATVATVAPQPSNFLCMKAPLKRRRSGSSSSGSRTSGGAPKAKVVMSESSHKHMVDIIDSVARGEISVLFDSHSNQTMAADNPDRKLDSPKSSAECTTTLESFQPASPGSVASSHSGKNARLDNIIRKLSSSGQAEN</sequence>
<feature type="region of interest" description="Disordered" evidence="2">
    <location>
        <begin position="1018"/>
        <end position="1079"/>
    </location>
</feature>
<evidence type="ECO:0000259" key="3">
    <source>
        <dbReference type="PROSITE" id="PS50157"/>
    </source>
</evidence>
<keyword evidence="1" id="KW-0862">Zinc</keyword>
<dbReference type="InterPro" id="IPR013087">
    <property type="entry name" value="Znf_C2H2_type"/>
</dbReference>
<dbReference type="SMART" id="SM00355">
    <property type="entry name" value="ZnF_C2H2"/>
    <property type="match status" value="3"/>
</dbReference>
<gene>
    <name evidence="4" type="ORF">EB796_002499</name>
</gene>
<feature type="domain" description="C2H2-type" evidence="3">
    <location>
        <begin position="139"/>
        <end position="167"/>
    </location>
</feature>
<feature type="region of interest" description="Disordered" evidence="2">
    <location>
        <begin position="962"/>
        <end position="990"/>
    </location>
</feature>
<dbReference type="AlphaFoldDB" id="A0A7J7KM10"/>
<feature type="compositionally biased region" description="Basic residues" evidence="2">
    <location>
        <begin position="855"/>
        <end position="870"/>
    </location>
</feature>
<feature type="region of interest" description="Disordered" evidence="2">
    <location>
        <begin position="804"/>
        <end position="885"/>
    </location>
</feature>